<dbReference type="PANTHER" id="PTHR11264:SF0">
    <property type="entry name" value="URACIL-DNA GLYCOSYLASE"/>
    <property type="match status" value="1"/>
</dbReference>
<organism evidence="1 2">
    <name type="scientific">Riccia fluitans</name>
    <dbReference type="NCBI Taxonomy" id="41844"/>
    <lineage>
        <taxon>Eukaryota</taxon>
        <taxon>Viridiplantae</taxon>
        <taxon>Streptophyta</taxon>
        <taxon>Embryophyta</taxon>
        <taxon>Marchantiophyta</taxon>
        <taxon>Marchantiopsida</taxon>
        <taxon>Marchantiidae</taxon>
        <taxon>Marchantiales</taxon>
        <taxon>Ricciaceae</taxon>
        <taxon>Riccia</taxon>
    </lineage>
</organism>
<dbReference type="InterPro" id="IPR036895">
    <property type="entry name" value="Uracil-DNA_glycosylase-like_sf"/>
</dbReference>
<reference evidence="1 2" key="1">
    <citation type="submission" date="2024-09" db="EMBL/GenBank/DDBJ databases">
        <title>Chromosome-scale assembly of Riccia fluitans.</title>
        <authorList>
            <person name="Paukszto L."/>
            <person name="Sawicki J."/>
            <person name="Karawczyk K."/>
            <person name="Piernik-Szablinska J."/>
            <person name="Szczecinska M."/>
            <person name="Mazdziarz M."/>
        </authorList>
    </citation>
    <scope>NUCLEOTIDE SEQUENCE [LARGE SCALE GENOMIC DNA]</scope>
    <source>
        <strain evidence="1">Rf_01</strain>
        <tissue evidence="1">Aerial parts of the thallus</tissue>
    </source>
</reference>
<dbReference type="Gene3D" id="3.40.470.10">
    <property type="entry name" value="Uracil-DNA glycosylase-like domain"/>
    <property type="match status" value="1"/>
</dbReference>
<proteinExistence type="predicted"/>
<dbReference type="Proteomes" id="UP001605036">
    <property type="component" value="Unassembled WGS sequence"/>
</dbReference>
<dbReference type="EMBL" id="JBHFFA010000002">
    <property type="protein sequence ID" value="KAL2642556.1"/>
    <property type="molecule type" value="Genomic_DNA"/>
</dbReference>
<dbReference type="PANTHER" id="PTHR11264">
    <property type="entry name" value="URACIL-DNA GLYCOSYLASE"/>
    <property type="match status" value="1"/>
</dbReference>
<protein>
    <recommendedName>
        <fullName evidence="3">Uracil-DNA glycosylase-like domain-containing protein</fullName>
    </recommendedName>
</protein>
<sequence length="109" mass="12426">MRMELNKGIARAKRNLKTCEEHVAQARGEGKSFPEFQVLLVEPTWLAILQEEFSKSYMSKLQSFVVIIGQDPYHRPNQAMGLCFSIPQGVKVPSSLLNIFKEIRDDMAI</sequence>
<dbReference type="InterPro" id="IPR002043">
    <property type="entry name" value="UDG_fam1"/>
</dbReference>
<keyword evidence="2" id="KW-1185">Reference proteome</keyword>
<dbReference type="SUPFAM" id="SSF52141">
    <property type="entry name" value="Uracil-DNA glycosylase-like"/>
    <property type="match status" value="1"/>
</dbReference>
<evidence type="ECO:0000313" key="2">
    <source>
        <dbReference type="Proteomes" id="UP001605036"/>
    </source>
</evidence>
<dbReference type="GO" id="GO:0019104">
    <property type="term" value="F:DNA N-glycosylase activity"/>
    <property type="evidence" value="ECO:0007669"/>
    <property type="project" value="UniProtKB-ARBA"/>
</dbReference>
<accession>A0ABD1Z4H1</accession>
<evidence type="ECO:0008006" key="3">
    <source>
        <dbReference type="Google" id="ProtNLM"/>
    </source>
</evidence>
<comment type="caution">
    <text evidence="1">The sequence shown here is derived from an EMBL/GenBank/DDBJ whole genome shotgun (WGS) entry which is preliminary data.</text>
</comment>
<gene>
    <name evidence="1" type="ORF">R1flu_010143</name>
</gene>
<evidence type="ECO:0000313" key="1">
    <source>
        <dbReference type="EMBL" id="KAL2642556.1"/>
    </source>
</evidence>
<dbReference type="AlphaFoldDB" id="A0ABD1Z4H1"/>
<name>A0ABD1Z4H1_9MARC</name>